<sequence length="141" mass="15333">MDQMNAGDYERLLKLINMLGSDSDGEVLNATTAINRLLNAHGLAWSDILLPRKLLPVRANAPEEADAAAPVDPETVGPPPLGQATPQQMYDLLLASGNVSVDAKRDIRRLADAIKGGRLTPSARGELQTMYNYAILRRTRI</sequence>
<dbReference type="AlphaFoldDB" id="A0A8G2BEP1"/>
<feature type="region of interest" description="Disordered" evidence="1">
    <location>
        <begin position="61"/>
        <end position="85"/>
    </location>
</feature>
<dbReference type="Proteomes" id="UP000198615">
    <property type="component" value="Unassembled WGS sequence"/>
</dbReference>
<reference evidence="2 3" key="1">
    <citation type="submission" date="2016-10" db="EMBL/GenBank/DDBJ databases">
        <authorList>
            <person name="Varghese N."/>
            <person name="Submissions S."/>
        </authorList>
    </citation>
    <scope>NUCLEOTIDE SEQUENCE [LARGE SCALE GENOMIC DNA]</scope>
    <source>
        <strain evidence="2 3">DSM 18839</strain>
    </source>
</reference>
<name>A0A8G2BEP1_9PROT</name>
<keyword evidence="3" id="KW-1185">Reference proteome</keyword>
<evidence type="ECO:0000256" key="1">
    <source>
        <dbReference type="SAM" id="MobiDB-lite"/>
    </source>
</evidence>
<evidence type="ECO:0000313" key="3">
    <source>
        <dbReference type="Proteomes" id="UP000198615"/>
    </source>
</evidence>
<accession>A0A8G2BEP1</accession>
<proteinExistence type="predicted"/>
<comment type="caution">
    <text evidence="2">The sequence shown here is derived from an EMBL/GenBank/DDBJ whole genome shotgun (WGS) entry which is preliminary data.</text>
</comment>
<feature type="compositionally biased region" description="Low complexity" evidence="1">
    <location>
        <begin position="61"/>
        <end position="74"/>
    </location>
</feature>
<dbReference type="EMBL" id="FNBW01000001">
    <property type="protein sequence ID" value="SDF09952.1"/>
    <property type="molecule type" value="Genomic_DNA"/>
</dbReference>
<dbReference type="RefSeq" id="WP_051244819.1">
    <property type="nucleotide sequence ID" value="NZ_FNBW01000001.1"/>
</dbReference>
<evidence type="ECO:0000313" key="2">
    <source>
        <dbReference type="EMBL" id="SDF09952.1"/>
    </source>
</evidence>
<protein>
    <submittedName>
        <fullName evidence="2">Uncharacterized protein</fullName>
    </submittedName>
</protein>
<gene>
    <name evidence="2" type="ORF">SAMN05660686_00242</name>
</gene>
<organism evidence="2 3">
    <name type="scientific">Thalassobaculum litoreum DSM 18839</name>
    <dbReference type="NCBI Taxonomy" id="1123362"/>
    <lineage>
        <taxon>Bacteria</taxon>
        <taxon>Pseudomonadati</taxon>
        <taxon>Pseudomonadota</taxon>
        <taxon>Alphaproteobacteria</taxon>
        <taxon>Rhodospirillales</taxon>
        <taxon>Thalassobaculaceae</taxon>
        <taxon>Thalassobaculum</taxon>
    </lineage>
</organism>